<dbReference type="Pfam" id="PF09278">
    <property type="entry name" value="MerR-DNA-bind"/>
    <property type="match status" value="1"/>
</dbReference>
<keyword evidence="5" id="KW-0804">Transcription</keyword>
<keyword evidence="6" id="KW-0175">Coiled coil</keyword>
<keyword evidence="2" id="KW-0963">Cytoplasm</keyword>
<dbReference type="GO" id="GO:0005737">
    <property type="term" value="C:cytoplasm"/>
    <property type="evidence" value="ECO:0007669"/>
    <property type="project" value="UniProtKB-SubCell"/>
</dbReference>
<dbReference type="AlphaFoldDB" id="A0AA91U302"/>
<dbReference type="PRINTS" id="PR00040">
    <property type="entry name" value="HTHMERR"/>
</dbReference>
<dbReference type="InterPro" id="IPR000551">
    <property type="entry name" value="MerR-type_HTH_dom"/>
</dbReference>
<dbReference type="EMBL" id="CP033116">
    <property type="protein sequence ID" value="QFY56350.1"/>
    <property type="molecule type" value="Genomic_DNA"/>
</dbReference>
<dbReference type="NCBIfam" id="TIGR02044">
    <property type="entry name" value="CueR"/>
    <property type="match status" value="1"/>
</dbReference>
<dbReference type="CDD" id="cd01108">
    <property type="entry name" value="HTH_CueR"/>
    <property type="match status" value="1"/>
</dbReference>
<dbReference type="EMBL" id="NWMT01000088">
    <property type="protein sequence ID" value="PCC99789.1"/>
    <property type="molecule type" value="Genomic_DNA"/>
</dbReference>
<evidence type="ECO:0000256" key="1">
    <source>
        <dbReference type="ARBA" id="ARBA00004496"/>
    </source>
</evidence>
<dbReference type="SUPFAM" id="SSF46955">
    <property type="entry name" value="Putative DNA-binding domain"/>
    <property type="match status" value="1"/>
</dbReference>
<sequence length="132" mass="14659">MNISQAAKVSQLTPRMIRHYESIGLLGAAERSPAGYRRYSERDLHSLRFIHRGRSLGFSIEQISQLLALWQDQERSSAEVKALAQVHLQELEEKIAGLQAMHNALSNLAECCHGDARPDCPILDGLADNPLG</sequence>
<evidence type="ECO:0000259" key="7">
    <source>
        <dbReference type="PROSITE" id="PS50937"/>
    </source>
</evidence>
<evidence type="ECO:0000313" key="10">
    <source>
        <dbReference type="Proteomes" id="UP000243750"/>
    </source>
</evidence>
<dbReference type="RefSeq" id="WP_096346119.1">
    <property type="nucleotide sequence ID" value="NZ_CP033116.1"/>
</dbReference>
<comment type="subcellular location">
    <subcellularLocation>
        <location evidence="1">Cytoplasm</location>
    </subcellularLocation>
</comment>
<accession>A0AA91U302</accession>
<keyword evidence="4" id="KW-0238">DNA-binding</keyword>
<reference evidence="8 10" key="1">
    <citation type="submission" date="2017-09" db="EMBL/GenBank/DDBJ databases">
        <title>Bacterial and phytoplankton interrelationship in Kongsfjorden, an Arctic fjord.</title>
        <authorList>
            <person name="Sinha R."/>
            <person name="Krishnan K."/>
        </authorList>
    </citation>
    <scope>NUCLEOTIDE SEQUENCE [LARGE SCALE GENOMIC DNA]</scope>
    <source>
        <strain evidence="8 10">58</strain>
    </source>
</reference>
<dbReference type="PANTHER" id="PTHR30204:SF94">
    <property type="entry name" value="HEAVY METAL-DEPENDENT TRANSCRIPTIONAL REGULATOR HI_0293-RELATED"/>
    <property type="match status" value="1"/>
</dbReference>
<name>A0AA91U302_9GAMM</name>
<keyword evidence="11" id="KW-1185">Reference proteome</keyword>
<evidence type="ECO:0000256" key="3">
    <source>
        <dbReference type="ARBA" id="ARBA00023015"/>
    </source>
</evidence>
<dbReference type="InterPro" id="IPR011789">
    <property type="entry name" value="CueR"/>
</dbReference>
<protein>
    <submittedName>
        <fullName evidence="8">Cu(I)-responsive transcriptional regulator</fullName>
    </submittedName>
</protein>
<dbReference type="InterPro" id="IPR009061">
    <property type="entry name" value="DNA-bd_dom_put_sf"/>
</dbReference>
<dbReference type="InterPro" id="IPR015358">
    <property type="entry name" value="Tscrpt_reg_MerR_DNA-bd"/>
</dbReference>
<dbReference type="Proteomes" id="UP000243750">
    <property type="component" value="Unassembled WGS sequence"/>
</dbReference>
<gene>
    <name evidence="8" type="primary">cueR</name>
    <name evidence="8" type="ORF">CO192_08165</name>
    <name evidence="9" type="ORF">EAO82_08230</name>
</gene>
<reference evidence="9 11" key="2">
    <citation type="submission" date="2018-10" db="EMBL/GenBank/DDBJ databases">
        <title>Complete genome sequence of Pseudomonas pelagia strain Kongs-67.</title>
        <authorList>
            <person name="Sinha R.K."/>
            <person name="Krishnan K."/>
        </authorList>
    </citation>
    <scope>NUCLEOTIDE SEQUENCE [LARGE SCALE GENOMIC DNA]</scope>
    <source>
        <strain evidence="9 11">Kongs-67</strain>
    </source>
</reference>
<dbReference type="Pfam" id="PF00376">
    <property type="entry name" value="MerR"/>
    <property type="match status" value="1"/>
</dbReference>
<evidence type="ECO:0000313" key="8">
    <source>
        <dbReference type="EMBL" id="PCC99789.1"/>
    </source>
</evidence>
<evidence type="ECO:0000256" key="4">
    <source>
        <dbReference type="ARBA" id="ARBA00023125"/>
    </source>
</evidence>
<dbReference type="GO" id="GO:0003700">
    <property type="term" value="F:DNA-binding transcription factor activity"/>
    <property type="evidence" value="ECO:0007669"/>
    <property type="project" value="InterPro"/>
</dbReference>
<dbReference type="GO" id="GO:0003677">
    <property type="term" value="F:DNA binding"/>
    <property type="evidence" value="ECO:0007669"/>
    <property type="project" value="UniProtKB-KW"/>
</dbReference>
<dbReference type="PANTHER" id="PTHR30204">
    <property type="entry name" value="REDOX-CYCLING DRUG-SENSING TRANSCRIPTIONAL ACTIVATOR SOXR"/>
    <property type="match status" value="1"/>
</dbReference>
<feature type="domain" description="HTH merR-type" evidence="7">
    <location>
        <begin position="1"/>
        <end position="69"/>
    </location>
</feature>
<keyword evidence="3" id="KW-0805">Transcription regulation</keyword>
<evidence type="ECO:0000256" key="2">
    <source>
        <dbReference type="ARBA" id="ARBA00022490"/>
    </source>
</evidence>
<proteinExistence type="predicted"/>
<evidence type="ECO:0000313" key="9">
    <source>
        <dbReference type="EMBL" id="QFY56350.1"/>
    </source>
</evidence>
<dbReference type="InterPro" id="IPR047057">
    <property type="entry name" value="MerR_fam"/>
</dbReference>
<organism evidence="8 10">
    <name type="scientific">Halopseudomonas pelagia</name>
    <dbReference type="NCBI Taxonomy" id="553151"/>
    <lineage>
        <taxon>Bacteria</taxon>
        <taxon>Pseudomonadati</taxon>
        <taxon>Pseudomonadota</taxon>
        <taxon>Gammaproteobacteria</taxon>
        <taxon>Pseudomonadales</taxon>
        <taxon>Pseudomonadaceae</taxon>
        <taxon>Halopseudomonas</taxon>
    </lineage>
</organism>
<dbReference type="GO" id="GO:0045893">
    <property type="term" value="P:positive regulation of DNA-templated transcription"/>
    <property type="evidence" value="ECO:0007669"/>
    <property type="project" value="InterPro"/>
</dbReference>
<dbReference type="SMART" id="SM00422">
    <property type="entry name" value="HTH_MERR"/>
    <property type="match status" value="1"/>
</dbReference>
<dbReference type="Proteomes" id="UP000344571">
    <property type="component" value="Chromosome"/>
</dbReference>
<dbReference type="GO" id="GO:0005507">
    <property type="term" value="F:copper ion binding"/>
    <property type="evidence" value="ECO:0007669"/>
    <property type="project" value="InterPro"/>
</dbReference>
<feature type="coiled-coil region" evidence="6">
    <location>
        <begin position="81"/>
        <end position="108"/>
    </location>
</feature>
<dbReference type="Gene3D" id="1.10.1660.10">
    <property type="match status" value="1"/>
</dbReference>
<dbReference type="PROSITE" id="PS00552">
    <property type="entry name" value="HTH_MERR_1"/>
    <property type="match status" value="1"/>
</dbReference>
<evidence type="ECO:0000256" key="5">
    <source>
        <dbReference type="ARBA" id="ARBA00023163"/>
    </source>
</evidence>
<evidence type="ECO:0000256" key="6">
    <source>
        <dbReference type="SAM" id="Coils"/>
    </source>
</evidence>
<evidence type="ECO:0000313" key="11">
    <source>
        <dbReference type="Proteomes" id="UP000344571"/>
    </source>
</evidence>
<dbReference type="PROSITE" id="PS50937">
    <property type="entry name" value="HTH_MERR_2"/>
    <property type="match status" value="1"/>
</dbReference>